<dbReference type="AlphaFoldDB" id="B3S789"/>
<dbReference type="RefSeq" id="XP_002116042.1">
    <property type="nucleotide sequence ID" value="XM_002116006.1"/>
</dbReference>
<feature type="domain" description="G-protein coupled receptors family 1 profile" evidence="10">
    <location>
        <begin position="33"/>
        <end position="294"/>
    </location>
</feature>
<evidence type="ECO:0000256" key="4">
    <source>
        <dbReference type="ARBA" id="ARBA00023040"/>
    </source>
</evidence>
<dbReference type="CTD" id="6757255"/>
<name>B3S789_TRIAD</name>
<feature type="transmembrane region" description="Helical" evidence="9">
    <location>
        <begin position="134"/>
        <end position="157"/>
    </location>
</feature>
<organism evidence="11 12">
    <name type="scientific">Trichoplax adhaerens</name>
    <name type="common">Trichoplax reptans</name>
    <dbReference type="NCBI Taxonomy" id="10228"/>
    <lineage>
        <taxon>Eukaryota</taxon>
        <taxon>Metazoa</taxon>
        <taxon>Placozoa</taxon>
        <taxon>Uniplacotomia</taxon>
        <taxon>Trichoplacea</taxon>
        <taxon>Trichoplacidae</taxon>
        <taxon>Trichoplax</taxon>
    </lineage>
</organism>
<feature type="transmembrane region" description="Helical" evidence="9">
    <location>
        <begin position="15"/>
        <end position="42"/>
    </location>
</feature>
<keyword evidence="2 8" id="KW-0812">Transmembrane</keyword>
<feature type="transmembrane region" description="Helical" evidence="9">
    <location>
        <begin position="88"/>
        <end position="113"/>
    </location>
</feature>
<reference evidence="11 12" key="1">
    <citation type="journal article" date="2008" name="Nature">
        <title>The Trichoplax genome and the nature of placozoans.</title>
        <authorList>
            <person name="Srivastava M."/>
            <person name="Begovic E."/>
            <person name="Chapman J."/>
            <person name="Putnam N.H."/>
            <person name="Hellsten U."/>
            <person name="Kawashima T."/>
            <person name="Kuo A."/>
            <person name="Mitros T."/>
            <person name="Salamov A."/>
            <person name="Carpenter M.L."/>
            <person name="Signorovitch A.Y."/>
            <person name="Moreno M.A."/>
            <person name="Kamm K."/>
            <person name="Grimwood J."/>
            <person name="Schmutz J."/>
            <person name="Shapiro H."/>
            <person name="Grigoriev I.V."/>
            <person name="Buss L.W."/>
            <person name="Schierwater B."/>
            <person name="Dellaporta S.L."/>
            <person name="Rokhsar D.S."/>
        </authorList>
    </citation>
    <scope>NUCLEOTIDE SEQUENCE [LARGE SCALE GENOMIC DNA]</scope>
    <source>
        <strain evidence="11 12">Grell-BS-1999</strain>
    </source>
</reference>
<evidence type="ECO:0000256" key="2">
    <source>
        <dbReference type="ARBA" id="ARBA00022692"/>
    </source>
</evidence>
<evidence type="ECO:0000259" key="10">
    <source>
        <dbReference type="PROSITE" id="PS50262"/>
    </source>
</evidence>
<dbReference type="STRING" id="10228.B3S789"/>
<accession>B3S789</accession>
<dbReference type="EMBL" id="DS985253">
    <property type="protein sequence ID" value="EDV21442.1"/>
    <property type="molecule type" value="Genomic_DNA"/>
</dbReference>
<evidence type="ECO:0000256" key="1">
    <source>
        <dbReference type="ARBA" id="ARBA00004141"/>
    </source>
</evidence>
<dbReference type="PhylomeDB" id="B3S789"/>
<dbReference type="eggNOG" id="KOG3656">
    <property type="taxonomic scope" value="Eukaryota"/>
</dbReference>
<dbReference type="Gene3D" id="1.20.1070.10">
    <property type="entry name" value="Rhodopsin 7-helix transmembrane proteins"/>
    <property type="match status" value="1"/>
</dbReference>
<dbReference type="PANTHER" id="PTHR24235">
    <property type="entry name" value="NEUROPEPTIDE Y RECEPTOR"/>
    <property type="match status" value="1"/>
</dbReference>
<comment type="subcellular location">
    <subcellularLocation>
        <location evidence="1">Membrane</location>
        <topology evidence="1">Multi-pass membrane protein</topology>
    </subcellularLocation>
</comment>
<evidence type="ECO:0000313" key="11">
    <source>
        <dbReference type="EMBL" id="EDV21442.1"/>
    </source>
</evidence>
<keyword evidence="4 8" id="KW-0297">G-protein coupled receptor</keyword>
<dbReference type="PANTHER" id="PTHR24235:SF29">
    <property type="entry name" value="GH23382P"/>
    <property type="match status" value="1"/>
</dbReference>
<dbReference type="Proteomes" id="UP000009022">
    <property type="component" value="Unassembled WGS sequence"/>
</dbReference>
<keyword evidence="3 9" id="KW-1133">Transmembrane helix</keyword>
<keyword evidence="7 8" id="KW-0807">Transducer</keyword>
<dbReference type="KEGG" id="tad:TRIADDRAFT_60080"/>
<evidence type="ECO:0000256" key="3">
    <source>
        <dbReference type="ARBA" id="ARBA00022989"/>
    </source>
</evidence>
<evidence type="ECO:0000256" key="7">
    <source>
        <dbReference type="ARBA" id="ARBA00023224"/>
    </source>
</evidence>
<gene>
    <name evidence="11" type="ORF">TRIADDRAFT_60080</name>
</gene>
<sequence>MTQANQSLANFFSVLYASAAIAVVPLSVIGLLANLFVLYIFITEKFFRKVTYQLILISATTDTISSITYICVYSQIAAKSLNLTSGTIMCKCLFFITMTSYAISIMNLSLIALDRYFAIVKPWARFYRLHRNQFVMICEVIIWIMAIIINFPLLIIGKASLQGTVMCDITEVSTLQSVYFIAFAVLLYILPSFAISIIYWRIIVHQKNYVHPGHALQNQLKEMQMRKKKFITALISITTSYILTTWPFFATAIGVAVTQKTILQIRESSSAAFLLAFFSYPATTSITIWNPFIYLKFDYNVRASAKAICQRVGMISEQRVLRMMVNEDKEHQKLSRNTSMEFIRA</sequence>
<dbReference type="InterPro" id="IPR000276">
    <property type="entry name" value="GPCR_Rhodpsn"/>
</dbReference>
<feature type="transmembrane region" description="Helical" evidence="9">
    <location>
        <begin position="54"/>
        <end position="76"/>
    </location>
</feature>
<evidence type="ECO:0000313" key="12">
    <source>
        <dbReference type="Proteomes" id="UP000009022"/>
    </source>
</evidence>
<keyword evidence="12" id="KW-1185">Reference proteome</keyword>
<evidence type="ECO:0000256" key="8">
    <source>
        <dbReference type="RuleBase" id="RU000688"/>
    </source>
</evidence>
<proteinExistence type="inferred from homology"/>
<dbReference type="FunCoup" id="B3S789">
    <property type="interactions" value="527"/>
</dbReference>
<dbReference type="PROSITE" id="PS50262">
    <property type="entry name" value="G_PROTEIN_RECEP_F1_2"/>
    <property type="match status" value="1"/>
</dbReference>
<keyword evidence="6 8" id="KW-0675">Receptor</keyword>
<dbReference type="GO" id="GO:0004930">
    <property type="term" value="F:G protein-coupled receptor activity"/>
    <property type="evidence" value="ECO:0007669"/>
    <property type="project" value="UniProtKB-KW"/>
</dbReference>
<dbReference type="InterPro" id="IPR017452">
    <property type="entry name" value="GPCR_Rhodpsn_7TM"/>
</dbReference>
<comment type="similarity">
    <text evidence="8">Belongs to the G-protein coupled receptor 1 family.</text>
</comment>
<feature type="transmembrane region" description="Helical" evidence="9">
    <location>
        <begin position="273"/>
        <end position="295"/>
    </location>
</feature>
<dbReference type="HOGENOM" id="CLU_054463_0_0_1"/>
<dbReference type="SUPFAM" id="SSF81321">
    <property type="entry name" value="Family A G protein-coupled receptor-like"/>
    <property type="match status" value="1"/>
</dbReference>
<evidence type="ECO:0000256" key="9">
    <source>
        <dbReference type="SAM" id="Phobius"/>
    </source>
</evidence>
<dbReference type="CDD" id="cd00637">
    <property type="entry name" value="7tm_classA_rhodopsin-like"/>
    <property type="match status" value="1"/>
</dbReference>
<feature type="transmembrane region" description="Helical" evidence="9">
    <location>
        <begin position="177"/>
        <end position="200"/>
    </location>
</feature>
<keyword evidence="5 9" id="KW-0472">Membrane</keyword>
<dbReference type="GeneID" id="6757255"/>
<dbReference type="PROSITE" id="PS00237">
    <property type="entry name" value="G_PROTEIN_RECEP_F1_1"/>
    <property type="match status" value="1"/>
</dbReference>
<dbReference type="GO" id="GO:0016020">
    <property type="term" value="C:membrane"/>
    <property type="evidence" value="ECO:0007669"/>
    <property type="project" value="UniProtKB-SubCell"/>
</dbReference>
<dbReference type="PRINTS" id="PR00237">
    <property type="entry name" value="GPCRRHODOPSN"/>
</dbReference>
<evidence type="ECO:0000256" key="6">
    <source>
        <dbReference type="ARBA" id="ARBA00023170"/>
    </source>
</evidence>
<dbReference type="Pfam" id="PF00001">
    <property type="entry name" value="7tm_1"/>
    <property type="match status" value="1"/>
</dbReference>
<protein>
    <recommendedName>
        <fullName evidence="10">G-protein coupled receptors family 1 profile domain-containing protein</fullName>
    </recommendedName>
</protein>
<dbReference type="FunFam" id="1.20.1070.10:FF:000278">
    <property type="entry name" value="Trace amine-associated receptor 1"/>
    <property type="match status" value="1"/>
</dbReference>
<dbReference type="InParanoid" id="B3S789"/>
<evidence type="ECO:0000256" key="5">
    <source>
        <dbReference type="ARBA" id="ARBA00023136"/>
    </source>
</evidence>
<feature type="transmembrane region" description="Helical" evidence="9">
    <location>
        <begin position="230"/>
        <end position="253"/>
    </location>
</feature>